<feature type="region of interest" description="Disordered" evidence="2">
    <location>
        <begin position="146"/>
        <end position="169"/>
    </location>
</feature>
<feature type="coiled-coil region" evidence="1">
    <location>
        <begin position="111"/>
        <end position="141"/>
    </location>
</feature>
<evidence type="ECO:0000256" key="2">
    <source>
        <dbReference type="SAM" id="MobiDB-lite"/>
    </source>
</evidence>
<keyword evidence="4" id="KW-1185">Reference proteome</keyword>
<dbReference type="OrthoDB" id="10485440at2759"/>
<evidence type="ECO:0000256" key="1">
    <source>
        <dbReference type="SAM" id="Coils"/>
    </source>
</evidence>
<keyword evidence="1" id="KW-0175">Coiled coil</keyword>
<organism evidence="3 4">
    <name type="scientific">Tritrichomonas foetus</name>
    <dbReference type="NCBI Taxonomy" id="1144522"/>
    <lineage>
        <taxon>Eukaryota</taxon>
        <taxon>Metamonada</taxon>
        <taxon>Parabasalia</taxon>
        <taxon>Tritrichomonadida</taxon>
        <taxon>Tritrichomonadidae</taxon>
        <taxon>Tritrichomonas</taxon>
    </lineage>
</organism>
<dbReference type="RefSeq" id="XP_068362741.1">
    <property type="nucleotide sequence ID" value="XM_068502009.1"/>
</dbReference>
<reference evidence="3" key="1">
    <citation type="submission" date="2016-10" db="EMBL/GenBank/DDBJ databases">
        <authorList>
            <person name="Benchimol M."/>
            <person name="Almeida L.G."/>
            <person name="Vasconcelos A.T."/>
            <person name="Perreira-Neves A."/>
            <person name="Rosa I.A."/>
            <person name="Tasca T."/>
            <person name="Bogo M.R."/>
            <person name="de Souza W."/>
        </authorList>
    </citation>
    <scope>NUCLEOTIDE SEQUENCE [LARGE SCALE GENOMIC DNA]</scope>
    <source>
        <strain evidence="3">K</strain>
    </source>
</reference>
<gene>
    <name evidence="3" type="ORF">TRFO_21498</name>
</gene>
<protein>
    <submittedName>
        <fullName evidence="3">Uncharacterized protein</fullName>
    </submittedName>
</protein>
<feature type="region of interest" description="Disordered" evidence="2">
    <location>
        <begin position="1"/>
        <end position="24"/>
    </location>
</feature>
<sequence>MSRTPSQTVSARSNSTTTTSRPLRAAGTSLSNLYTLKKGPLDHIYINPTVTREGQRILAEKLYREIDAENTLHTAFVNRPQPLRGKDRAQDNAKIFNDFCVAFIDSSKETKEKVTSVISQAQNRLDELEEVRRHLAEIERQTYRFEMNLPNPYADEENDKKSDEESDSD</sequence>
<dbReference type="AlphaFoldDB" id="A0A1J4KJS3"/>
<comment type="caution">
    <text evidence="3">The sequence shown here is derived from an EMBL/GenBank/DDBJ whole genome shotgun (WGS) entry which is preliminary data.</text>
</comment>
<proteinExistence type="predicted"/>
<evidence type="ECO:0000313" key="3">
    <source>
        <dbReference type="EMBL" id="OHT09605.1"/>
    </source>
</evidence>
<accession>A0A1J4KJS3</accession>
<dbReference type="EMBL" id="MLAK01000635">
    <property type="protein sequence ID" value="OHT09605.1"/>
    <property type="molecule type" value="Genomic_DNA"/>
</dbReference>
<feature type="compositionally biased region" description="Low complexity" evidence="2">
    <location>
        <begin position="8"/>
        <end position="20"/>
    </location>
</feature>
<dbReference type="Proteomes" id="UP000179807">
    <property type="component" value="Unassembled WGS sequence"/>
</dbReference>
<name>A0A1J4KJS3_9EUKA</name>
<dbReference type="VEuPathDB" id="TrichDB:TRFO_21498"/>
<dbReference type="GeneID" id="94836713"/>
<evidence type="ECO:0000313" key="4">
    <source>
        <dbReference type="Proteomes" id="UP000179807"/>
    </source>
</evidence>